<reference evidence="2 3" key="1">
    <citation type="journal article" date="2020" name="Syst. Appl. Microbiol.">
        <title>Arthrospiribacter ruber gen. nov., sp. nov., a novel bacterium isolated from Arthrospira cultures.</title>
        <authorList>
            <person name="Waleron M."/>
            <person name="Misztak A."/>
            <person name="Waleron M.M."/>
            <person name="Furmaniak M."/>
            <person name="Mrozik A."/>
            <person name="Waleron K."/>
        </authorList>
    </citation>
    <scope>NUCLEOTIDE SEQUENCE [LARGE SCALE GENOMIC DNA]</scope>
    <source>
        <strain evidence="2 3">DPMB0001</strain>
    </source>
</reference>
<dbReference type="EMBL" id="RPHB01000013">
    <property type="protein sequence ID" value="MBW3470257.1"/>
    <property type="molecule type" value="Genomic_DNA"/>
</dbReference>
<evidence type="ECO:0000259" key="1">
    <source>
        <dbReference type="Pfam" id="PF18029"/>
    </source>
</evidence>
<protein>
    <recommendedName>
        <fullName evidence="1">Glyoxalase-like domain-containing protein</fullName>
    </recommendedName>
</protein>
<comment type="caution">
    <text evidence="2">The sequence shown here is derived from an EMBL/GenBank/DDBJ whole genome shotgun (WGS) entry which is preliminary data.</text>
</comment>
<dbReference type="InterPro" id="IPR041581">
    <property type="entry name" value="Glyoxalase_6"/>
</dbReference>
<organism evidence="2 3">
    <name type="scientific">Arthrospiribacter ruber</name>
    <dbReference type="NCBI Taxonomy" id="2487934"/>
    <lineage>
        <taxon>Bacteria</taxon>
        <taxon>Pseudomonadati</taxon>
        <taxon>Bacteroidota</taxon>
        <taxon>Cytophagia</taxon>
        <taxon>Cytophagales</taxon>
        <taxon>Cyclobacteriaceae</taxon>
        <taxon>Arthrospiribacter</taxon>
    </lineage>
</organism>
<dbReference type="AlphaFoldDB" id="A0A951J2U3"/>
<dbReference type="Pfam" id="PF18029">
    <property type="entry name" value="Glyoxalase_6"/>
    <property type="match status" value="1"/>
</dbReference>
<proteinExistence type="predicted"/>
<evidence type="ECO:0000313" key="2">
    <source>
        <dbReference type="EMBL" id="MBW3470257.1"/>
    </source>
</evidence>
<accession>A0A951J2U3</accession>
<sequence length="126" mass="14343">MENIRFSGGPNIAIKIPKAKYEATVAFYRDVLCMEVEEKAISHLTVSRTHKVKFGSKVLWLDCVDNYSRPETWLELNVGDVPKAAAYLQRKGIRTCDELEQIPENMHWITDPAGNIFLLTSNEETS</sequence>
<keyword evidence="3" id="KW-1185">Reference proteome</keyword>
<dbReference type="Proteomes" id="UP000727490">
    <property type="component" value="Unassembled WGS sequence"/>
</dbReference>
<feature type="domain" description="Glyoxalase-like" evidence="1">
    <location>
        <begin position="19"/>
        <end position="119"/>
    </location>
</feature>
<dbReference type="RefSeq" id="WP_219293965.1">
    <property type="nucleotide sequence ID" value="NZ_RPHB01000013.1"/>
</dbReference>
<gene>
    <name evidence="2" type="ORF">EGN73_20935</name>
</gene>
<name>A0A951J2U3_9BACT</name>
<evidence type="ECO:0000313" key="3">
    <source>
        <dbReference type="Proteomes" id="UP000727490"/>
    </source>
</evidence>